<dbReference type="EMBL" id="FRFD01000007">
    <property type="protein sequence ID" value="SHO49942.1"/>
    <property type="molecule type" value="Genomic_DNA"/>
</dbReference>
<sequence length="297" mass="33899">MYLEVYVDVIFIINFIMDFILLATVKRILKYESSHLRICLGAGVGAAGACLFAVTPDINRLLRFLLAYFLLSYLMVRITFSRKSWRERIKAVVLLYISTFFLGGLLNGLYYYTGFGLYLADNSRLYLLLAFVSGTAGMLIFAGFLKKLRYKESELYPAELVFREKVVRAVGFMDTGNCLRDPYLGKPVIVTEYTVIEPLLTNSENTMLQKLLDNFEEGCSSGDFLEWKEAAGEILPIRLIPFHSVGKSGILPAFELDKVVLWEGEEETVREKVLTAVSRRKLSVRKDYQIILHKEVM</sequence>
<dbReference type="GO" id="GO:0030435">
    <property type="term" value="P:sporulation resulting in formation of a cellular spore"/>
    <property type="evidence" value="ECO:0007669"/>
    <property type="project" value="UniProtKB-KW"/>
</dbReference>
<organism evidence="4 5">
    <name type="scientific">Anaerocolumna xylanovorans DSM 12503</name>
    <dbReference type="NCBI Taxonomy" id="1121345"/>
    <lineage>
        <taxon>Bacteria</taxon>
        <taxon>Bacillati</taxon>
        <taxon>Bacillota</taxon>
        <taxon>Clostridia</taxon>
        <taxon>Lachnospirales</taxon>
        <taxon>Lachnospiraceae</taxon>
        <taxon>Anaerocolumna</taxon>
    </lineage>
</organism>
<dbReference type="RefSeq" id="WP_073589196.1">
    <property type="nucleotide sequence ID" value="NZ_FRFD01000007.1"/>
</dbReference>
<dbReference type="OrthoDB" id="2690199at2"/>
<keyword evidence="1" id="KW-0064">Aspartyl protease</keyword>
<keyword evidence="3" id="KW-0812">Transmembrane</keyword>
<dbReference type="EC" id="3.4.23.-" evidence="1"/>
<keyword evidence="1" id="KW-0645">Protease</keyword>
<feature type="transmembrane region" description="Helical" evidence="3">
    <location>
        <begin position="6"/>
        <end position="24"/>
    </location>
</feature>
<dbReference type="Pfam" id="PF03419">
    <property type="entry name" value="Peptidase_U4"/>
    <property type="match status" value="1"/>
</dbReference>
<dbReference type="AlphaFoldDB" id="A0A1M7YBG1"/>
<keyword evidence="5" id="KW-1185">Reference proteome</keyword>
<comment type="function">
    <text evidence="1">Probable aspartic protease that is responsible for the proteolytic cleavage of the RNA polymerase sigma E factor (SigE/spoIIGB) to yield the active peptide in the mother cell during sporulation. Responds to a signal from the forespore that is triggered by the extracellular signal protein SpoIIR.</text>
</comment>
<keyword evidence="1 3" id="KW-0472">Membrane</keyword>
<dbReference type="GO" id="GO:0005886">
    <property type="term" value="C:plasma membrane"/>
    <property type="evidence" value="ECO:0007669"/>
    <property type="project" value="UniProtKB-SubCell"/>
</dbReference>
<comment type="subcellular location">
    <subcellularLocation>
        <location evidence="1">Cell membrane</location>
    </subcellularLocation>
</comment>
<comment type="similarity">
    <text evidence="1">Belongs to the peptidase U4 family.</text>
</comment>
<evidence type="ECO:0000256" key="2">
    <source>
        <dbReference type="PIRSR" id="PIRSR018571-1"/>
    </source>
</evidence>
<evidence type="ECO:0000313" key="5">
    <source>
        <dbReference type="Proteomes" id="UP000184612"/>
    </source>
</evidence>
<proteinExistence type="inferred from homology"/>
<dbReference type="PIRSF" id="PIRSF018571">
    <property type="entry name" value="SpoIIGA"/>
    <property type="match status" value="1"/>
</dbReference>
<dbReference type="InterPro" id="IPR005081">
    <property type="entry name" value="SpoIIGA"/>
</dbReference>
<feature type="active site" evidence="2">
    <location>
        <position position="174"/>
    </location>
</feature>
<accession>A0A1M7YBG1</accession>
<name>A0A1M7YBG1_9FIRM</name>
<dbReference type="GO" id="GO:0006508">
    <property type="term" value="P:proteolysis"/>
    <property type="evidence" value="ECO:0007669"/>
    <property type="project" value="UniProtKB-KW"/>
</dbReference>
<feature type="transmembrane region" description="Helical" evidence="3">
    <location>
        <begin position="125"/>
        <end position="145"/>
    </location>
</feature>
<evidence type="ECO:0000256" key="3">
    <source>
        <dbReference type="SAM" id="Phobius"/>
    </source>
</evidence>
<dbReference type="GO" id="GO:0004190">
    <property type="term" value="F:aspartic-type endopeptidase activity"/>
    <property type="evidence" value="ECO:0007669"/>
    <property type="project" value="UniProtKB-KW"/>
</dbReference>
<keyword evidence="1" id="KW-0749">Sporulation</keyword>
<feature type="transmembrane region" description="Helical" evidence="3">
    <location>
        <begin position="36"/>
        <end position="55"/>
    </location>
</feature>
<reference evidence="4 5" key="1">
    <citation type="submission" date="2016-12" db="EMBL/GenBank/DDBJ databases">
        <authorList>
            <person name="Song W.-J."/>
            <person name="Kurnit D.M."/>
        </authorList>
    </citation>
    <scope>NUCLEOTIDE SEQUENCE [LARGE SCALE GENOMIC DNA]</scope>
    <source>
        <strain evidence="4 5">DSM 12503</strain>
    </source>
</reference>
<evidence type="ECO:0000313" key="4">
    <source>
        <dbReference type="EMBL" id="SHO49942.1"/>
    </source>
</evidence>
<feature type="transmembrane region" description="Helical" evidence="3">
    <location>
        <begin position="61"/>
        <end position="80"/>
    </location>
</feature>
<gene>
    <name evidence="4" type="ORF">SAMN02745217_02502</name>
</gene>
<feature type="transmembrane region" description="Helical" evidence="3">
    <location>
        <begin position="92"/>
        <end position="113"/>
    </location>
</feature>
<dbReference type="GO" id="GO:0030436">
    <property type="term" value="P:asexual sporulation"/>
    <property type="evidence" value="ECO:0007669"/>
    <property type="project" value="InterPro"/>
</dbReference>
<keyword evidence="3" id="KW-1133">Transmembrane helix</keyword>
<protein>
    <recommendedName>
        <fullName evidence="1">Sporulation sigma-E factor-processing peptidase</fullName>
        <ecNumber evidence="1">3.4.23.-</ecNumber>
    </recommendedName>
    <alternativeName>
        <fullName evidence="1">Membrane-associated aspartic protease</fullName>
    </alternativeName>
    <alternativeName>
        <fullName evidence="1">Stage II sporulation protein GA</fullName>
    </alternativeName>
</protein>
<dbReference type="Proteomes" id="UP000184612">
    <property type="component" value="Unassembled WGS sequence"/>
</dbReference>
<dbReference type="STRING" id="1121345.SAMN02745217_02502"/>
<keyword evidence="1" id="KW-0378">Hydrolase</keyword>
<keyword evidence="1" id="KW-1003">Cell membrane</keyword>
<evidence type="ECO:0000256" key="1">
    <source>
        <dbReference type="PIRNR" id="PIRNR018571"/>
    </source>
</evidence>